<dbReference type="Proteomes" id="UP000241085">
    <property type="component" value="Unassembled WGS sequence"/>
</dbReference>
<dbReference type="PANTHER" id="PTHR45875:SF1">
    <property type="entry name" value="METHYLTRANSFERASE N6AMT1"/>
    <property type="match status" value="1"/>
</dbReference>
<proteinExistence type="inferred from homology"/>
<dbReference type="InterPro" id="IPR002052">
    <property type="entry name" value="DNA_methylase_N6_adenine_CS"/>
</dbReference>
<dbReference type="InterPro" id="IPR055487">
    <property type="entry name" value="DUF7059"/>
</dbReference>
<comment type="caution">
    <text evidence="8">The sequence shown here is derived from an EMBL/GenBank/DDBJ whole genome shotgun (WGS) entry which is preliminary data.</text>
</comment>
<evidence type="ECO:0000313" key="9">
    <source>
        <dbReference type="Proteomes" id="UP000241085"/>
    </source>
</evidence>
<evidence type="ECO:0000313" key="8">
    <source>
        <dbReference type="EMBL" id="PTL73284.1"/>
    </source>
</evidence>
<evidence type="ECO:0000256" key="3">
    <source>
        <dbReference type="ARBA" id="ARBA00022679"/>
    </source>
</evidence>
<dbReference type="GO" id="GO:0008276">
    <property type="term" value="F:protein methyltransferase activity"/>
    <property type="evidence" value="ECO:0007669"/>
    <property type="project" value="TreeGrafter"/>
</dbReference>
<dbReference type="Pfam" id="PF05175">
    <property type="entry name" value="MTS"/>
    <property type="match status" value="1"/>
</dbReference>
<feature type="domain" description="DUF7782" evidence="7">
    <location>
        <begin position="437"/>
        <end position="534"/>
    </location>
</feature>
<keyword evidence="2 8" id="KW-0489">Methyltransferase</keyword>
<dbReference type="SUPFAM" id="SSF53335">
    <property type="entry name" value="S-adenosyl-L-methionine-dependent methyltransferases"/>
    <property type="match status" value="1"/>
</dbReference>
<keyword evidence="9" id="KW-1185">Reference proteome</keyword>
<name>A0A2T4UUS6_9MICO</name>
<protein>
    <submittedName>
        <fullName evidence="8">SAM-dependent methyltransferase</fullName>
    </submittedName>
</protein>
<evidence type="ECO:0000256" key="4">
    <source>
        <dbReference type="ARBA" id="ARBA00022691"/>
    </source>
</evidence>
<evidence type="ECO:0000259" key="6">
    <source>
        <dbReference type="Pfam" id="PF23186"/>
    </source>
</evidence>
<feature type="domain" description="DUF7059" evidence="6">
    <location>
        <begin position="21"/>
        <end position="110"/>
    </location>
</feature>
<evidence type="ECO:0000259" key="7">
    <source>
        <dbReference type="Pfam" id="PF25004"/>
    </source>
</evidence>
<feature type="domain" description="Methyltransferase small" evidence="5">
    <location>
        <begin position="164"/>
        <end position="290"/>
    </location>
</feature>
<accession>A0A2T4UUS6</accession>
<dbReference type="Pfam" id="PF23186">
    <property type="entry name" value="DUF7059"/>
    <property type="match status" value="1"/>
</dbReference>
<dbReference type="RefSeq" id="WP_107574773.1">
    <property type="nucleotide sequence ID" value="NZ_PZPL01000001.1"/>
</dbReference>
<evidence type="ECO:0000259" key="5">
    <source>
        <dbReference type="Pfam" id="PF05175"/>
    </source>
</evidence>
<organism evidence="8 9">
    <name type="scientific">Rathayibacter caricis DSM 15933</name>
    <dbReference type="NCBI Taxonomy" id="1328867"/>
    <lineage>
        <taxon>Bacteria</taxon>
        <taxon>Bacillati</taxon>
        <taxon>Actinomycetota</taxon>
        <taxon>Actinomycetes</taxon>
        <taxon>Micrococcales</taxon>
        <taxon>Microbacteriaceae</taxon>
        <taxon>Rathayibacter</taxon>
    </lineage>
</organism>
<dbReference type="InterPro" id="IPR007848">
    <property type="entry name" value="Small_mtfrase_dom"/>
</dbReference>
<dbReference type="GO" id="GO:0035657">
    <property type="term" value="C:eRF1 methyltransferase complex"/>
    <property type="evidence" value="ECO:0007669"/>
    <property type="project" value="TreeGrafter"/>
</dbReference>
<dbReference type="GO" id="GO:0008170">
    <property type="term" value="F:N-methyltransferase activity"/>
    <property type="evidence" value="ECO:0007669"/>
    <property type="project" value="UniProtKB-ARBA"/>
</dbReference>
<dbReference type="AlphaFoldDB" id="A0A2T4UUS6"/>
<gene>
    <name evidence="8" type="ORF">C1I63_10765</name>
</gene>
<keyword evidence="4" id="KW-0949">S-adenosyl-L-methionine</keyword>
<keyword evidence="3 8" id="KW-0808">Transferase</keyword>
<dbReference type="InterPro" id="IPR056684">
    <property type="entry name" value="DUF7782"/>
</dbReference>
<dbReference type="GO" id="GO:0032259">
    <property type="term" value="P:methylation"/>
    <property type="evidence" value="ECO:0007669"/>
    <property type="project" value="UniProtKB-KW"/>
</dbReference>
<dbReference type="InterPro" id="IPR029063">
    <property type="entry name" value="SAM-dependent_MTases_sf"/>
</dbReference>
<dbReference type="CDD" id="cd02440">
    <property type="entry name" value="AdoMet_MTases"/>
    <property type="match status" value="1"/>
</dbReference>
<dbReference type="EMBL" id="PZPL01000001">
    <property type="protein sequence ID" value="PTL73284.1"/>
    <property type="molecule type" value="Genomic_DNA"/>
</dbReference>
<dbReference type="Gene3D" id="3.40.50.150">
    <property type="entry name" value="Vaccinia Virus protein VP39"/>
    <property type="match status" value="1"/>
</dbReference>
<evidence type="ECO:0000256" key="1">
    <source>
        <dbReference type="ARBA" id="ARBA00006149"/>
    </source>
</evidence>
<dbReference type="GO" id="GO:0003676">
    <property type="term" value="F:nucleic acid binding"/>
    <property type="evidence" value="ECO:0007669"/>
    <property type="project" value="InterPro"/>
</dbReference>
<reference evidence="8 9" key="1">
    <citation type="submission" date="2018-03" db="EMBL/GenBank/DDBJ databases">
        <title>Bacteriophage NCPPB3778 and a type I-E CRISPR drive the evolution of the US Biological Select Agent, Rathayibacter toxicus.</title>
        <authorList>
            <person name="Davis E.W.II."/>
            <person name="Tabima J.F."/>
            <person name="Weisberg A.J."/>
            <person name="Dantas Lopes L."/>
            <person name="Wiseman M.S."/>
            <person name="Wiseman M.S."/>
            <person name="Pupko T."/>
            <person name="Belcher M.S."/>
            <person name="Sechler A.J."/>
            <person name="Tancos M.A."/>
            <person name="Schroeder B.K."/>
            <person name="Murray T.D."/>
            <person name="Luster D.G."/>
            <person name="Schneider W.L."/>
            <person name="Rogers E."/>
            <person name="Andreote F.D."/>
            <person name="Grunwald N.J."/>
            <person name="Putnam M.L."/>
            <person name="Chang J.H."/>
        </authorList>
    </citation>
    <scope>NUCLEOTIDE SEQUENCE [LARGE SCALE GENOMIC DNA]</scope>
    <source>
        <strain evidence="8 9">DSM 15933</strain>
    </source>
</reference>
<sequence length="536" mass="57196">MQAPDQIDRALIARLRDDLLRARYGVDAVRELWGEAAAEALHRGDRVPARRALERRSDSSPEEQARAVLARLFLLADPVTAAEAGAAFASLGLEGAIGLELVRAEAGAVVVAALDLRPYDLVDLHGAASWWIASDLGELALGRALSEDHVLGVGGASLTLTGLMIQRPVGSVLDLGTGCGIQALHASRHADRVVATDISHRALAIAAFNAELNGIDSIEFRHGSLYEPVAGERFDHIVTNPPFVITPRSAGVPSYEYRDGGLEGDEIVRRVVLGAAEHLTPGGVAQLLGNWEYRATADAFDRVRAWLADARAPLEQALEPGRAGLDAWIDGSASPLDVWVVEREQQDPAVYAETWIRDGGTTRGAEFDALVDAWLEDFEHRGVTGVGFGYVTLRLPARPRPPLRRLERVDGALSTAGLGGHLAHCLDALERLADLDDRALTGLSLVVARDVTEERHYWPGNDDPTVLRLRQGGGFSRTEDVDTALAAVVGACDGELSLAAIIAAVASILQVEEEAVSASVLPGVRELIATGMLVLP</sequence>
<dbReference type="PANTHER" id="PTHR45875">
    <property type="entry name" value="METHYLTRANSFERASE N6AMT1"/>
    <property type="match status" value="1"/>
</dbReference>
<comment type="similarity">
    <text evidence="1">Belongs to the eukaryotic/archaeal PrmC-related family.</text>
</comment>
<dbReference type="InterPro" id="IPR052190">
    <property type="entry name" value="Euk-Arch_PrmC-MTase"/>
</dbReference>
<dbReference type="GO" id="GO:0008757">
    <property type="term" value="F:S-adenosylmethionine-dependent methyltransferase activity"/>
    <property type="evidence" value="ECO:0007669"/>
    <property type="project" value="TreeGrafter"/>
</dbReference>
<dbReference type="Pfam" id="PF25004">
    <property type="entry name" value="DUF7782"/>
    <property type="match status" value="1"/>
</dbReference>
<dbReference type="PROSITE" id="PS00092">
    <property type="entry name" value="N6_MTASE"/>
    <property type="match status" value="1"/>
</dbReference>
<evidence type="ECO:0000256" key="2">
    <source>
        <dbReference type="ARBA" id="ARBA00022603"/>
    </source>
</evidence>